<feature type="transmembrane region" description="Helical" evidence="6">
    <location>
        <begin position="314"/>
        <end position="335"/>
    </location>
</feature>
<sequence length="380" mass="41258">MCIAINISLARQTSFAGFMVLRCFQGCSASGVSVAAIATVNDIIRPVERKDYRIFTSLAYTLAPVTCPILGGLLAQSFGWPSIFYFQGALAGFLLVLVASFHHETCRAQVGNGSVPPKRWNRPLIDIFWQKPAAPPNFETRVLLKRRLTPFQTIKLAFRMPAFLLILFQATLFGGSIALIVTIPVLFARKFHFNLLEIGAAHLAYALGGFTSRWVFVPLSDANIQRHKRLAGVTEETGPSHIRTDRARLQVIIPIVYLGCACAVAYGWILRSDVHVAGPIVMLFLLGNSVTGASSLLTGLMFHLNPQQPASALAAMNSFRFLCAAGTAAGATPLIKAVGTGWMGTIIALVYVGASSLLWIMYKYGHRWHPAIGPIISGSI</sequence>
<dbReference type="InterPro" id="IPR011701">
    <property type="entry name" value="MFS"/>
</dbReference>
<accession>A0AAD6G9H3</accession>
<name>A0AAD6G9H3_9EURO</name>
<organism evidence="7 8">
    <name type="scientific">Penicillium frequentans</name>
    <dbReference type="NCBI Taxonomy" id="3151616"/>
    <lineage>
        <taxon>Eukaryota</taxon>
        <taxon>Fungi</taxon>
        <taxon>Dikarya</taxon>
        <taxon>Ascomycota</taxon>
        <taxon>Pezizomycotina</taxon>
        <taxon>Eurotiomycetes</taxon>
        <taxon>Eurotiomycetidae</taxon>
        <taxon>Eurotiales</taxon>
        <taxon>Aspergillaceae</taxon>
        <taxon>Penicillium</taxon>
    </lineage>
</organism>
<feature type="transmembrane region" description="Helical" evidence="6">
    <location>
        <begin position="162"/>
        <end position="187"/>
    </location>
</feature>
<feature type="transmembrane region" description="Helical" evidence="6">
    <location>
        <begin position="251"/>
        <end position="270"/>
    </location>
</feature>
<comment type="caution">
    <text evidence="7">The sequence shown here is derived from an EMBL/GenBank/DDBJ whole genome shotgun (WGS) entry which is preliminary data.</text>
</comment>
<keyword evidence="4 6" id="KW-1133">Transmembrane helix</keyword>
<evidence type="ECO:0008006" key="9">
    <source>
        <dbReference type="Google" id="ProtNLM"/>
    </source>
</evidence>
<dbReference type="InterPro" id="IPR036259">
    <property type="entry name" value="MFS_trans_sf"/>
</dbReference>
<evidence type="ECO:0000313" key="8">
    <source>
        <dbReference type="Proteomes" id="UP001220324"/>
    </source>
</evidence>
<dbReference type="PANTHER" id="PTHR23502">
    <property type="entry name" value="MAJOR FACILITATOR SUPERFAMILY"/>
    <property type="match status" value="1"/>
</dbReference>
<dbReference type="GO" id="GO:0022857">
    <property type="term" value="F:transmembrane transporter activity"/>
    <property type="evidence" value="ECO:0007669"/>
    <property type="project" value="InterPro"/>
</dbReference>
<comment type="subcellular location">
    <subcellularLocation>
        <location evidence="1">Membrane</location>
        <topology evidence="1">Multi-pass membrane protein</topology>
    </subcellularLocation>
</comment>
<feature type="transmembrane region" description="Helical" evidence="6">
    <location>
        <begin position="341"/>
        <end position="362"/>
    </location>
</feature>
<dbReference type="AlphaFoldDB" id="A0AAD6G9H3"/>
<dbReference type="SUPFAM" id="SSF103473">
    <property type="entry name" value="MFS general substrate transporter"/>
    <property type="match status" value="1"/>
</dbReference>
<evidence type="ECO:0000256" key="5">
    <source>
        <dbReference type="ARBA" id="ARBA00023136"/>
    </source>
</evidence>
<evidence type="ECO:0000256" key="2">
    <source>
        <dbReference type="ARBA" id="ARBA00022448"/>
    </source>
</evidence>
<feature type="transmembrane region" description="Helical" evidence="6">
    <location>
        <begin position="276"/>
        <end position="302"/>
    </location>
</feature>
<protein>
    <recommendedName>
        <fullName evidence="9">Major facilitator superfamily (MFS) profile domain-containing protein</fullName>
    </recommendedName>
</protein>
<dbReference type="Proteomes" id="UP001220324">
    <property type="component" value="Unassembled WGS sequence"/>
</dbReference>
<evidence type="ECO:0000256" key="1">
    <source>
        <dbReference type="ARBA" id="ARBA00004141"/>
    </source>
</evidence>
<keyword evidence="2" id="KW-0813">Transport</keyword>
<evidence type="ECO:0000256" key="6">
    <source>
        <dbReference type="SAM" id="Phobius"/>
    </source>
</evidence>
<dbReference type="GO" id="GO:0005886">
    <property type="term" value="C:plasma membrane"/>
    <property type="evidence" value="ECO:0007669"/>
    <property type="project" value="TreeGrafter"/>
</dbReference>
<reference evidence="7 8" key="1">
    <citation type="journal article" date="2023" name="IMA Fungus">
        <title>Comparative genomic study of the Penicillium genus elucidates a diverse pangenome and 15 lateral gene transfer events.</title>
        <authorList>
            <person name="Petersen C."/>
            <person name="Sorensen T."/>
            <person name="Nielsen M.R."/>
            <person name="Sondergaard T.E."/>
            <person name="Sorensen J.L."/>
            <person name="Fitzpatrick D.A."/>
            <person name="Frisvad J.C."/>
            <person name="Nielsen K.L."/>
        </authorList>
    </citation>
    <scope>NUCLEOTIDE SEQUENCE [LARGE SCALE GENOMIC DNA]</scope>
    <source>
        <strain evidence="7 8">IBT 35679</strain>
    </source>
</reference>
<feature type="transmembrane region" description="Helical" evidence="6">
    <location>
        <begin position="199"/>
        <end position="219"/>
    </location>
</feature>
<dbReference type="Gene3D" id="1.20.1250.20">
    <property type="entry name" value="MFS general substrate transporter like domains"/>
    <property type="match status" value="1"/>
</dbReference>
<keyword evidence="8" id="KW-1185">Reference proteome</keyword>
<feature type="transmembrane region" description="Helical" evidence="6">
    <location>
        <begin position="82"/>
        <end position="101"/>
    </location>
</feature>
<evidence type="ECO:0000256" key="3">
    <source>
        <dbReference type="ARBA" id="ARBA00022692"/>
    </source>
</evidence>
<dbReference type="EMBL" id="JAQIZZ010000008">
    <property type="protein sequence ID" value="KAJ5525141.1"/>
    <property type="molecule type" value="Genomic_DNA"/>
</dbReference>
<gene>
    <name evidence="7" type="ORF">N7494_011791</name>
</gene>
<evidence type="ECO:0000313" key="7">
    <source>
        <dbReference type="EMBL" id="KAJ5525141.1"/>
    </source>
</evidence>
<dbReference type="PANTHER" id="PTHR23502:SF51">
    <property type="entry name" value="QUINIDINE RESISTANCE PROTEIN 1-RELATED"/>
    <property type="match status" value="1"/>
</dbReference>
<proteinExistence type="predicted"/>
<evidence type="ECO:0000256" key="4">
    <source>
        <dbReference type="ARBA" id="ARBA00022989"/>
    </source>
</evidence>
<feature type="transmembrane region" description="Helical" evidence="6">
    <location>
        <begin position="54"/>
        <end position="76"/>
    </location>
</feature>
<dbReference type="Pfam" id="PF07690">
    <property type="entry name" value="MFS_1"/>
    <property type="match status" value="1"/>
</dbReference>
<keyword evidence="3 6" id="KW-0812">Transmembrane</keyword>
<keyword evidence="5 6" id="KW-0472">Membrane</keyword>